<evidence type="ECO:0000256" key="3">
    <source>
        <dbReference type="ARBA" id="ARBA00022840"/>
    </source>
</evidence>
<protein>
    <submittedName>
        <fullName evidence="7">Molecular chaperone</fullName>
    </submittedName>
</protein>
<name>A0A917BI13_9MICO</name>
<evidence type="ECO:0000313" key="7">
    <source>
        <dbReference type="EMBL" id="GGF43919.1"/>
    </source>
</evidence>
<evidence type="ECO:0000256" key="5">
    <source>
        <dbReference type="ARBA" id="ARBA00023186"/>
    </source>
</evidence>
<evidence type="ECO:0000256" key="2">
    <source>
        <dbReference type="ARBA" id="ARBA00022741"/>
    </source>
</evidence>
<sequence length="524" mass="55862">MPVWVLGHAEGRRGRGVASLLLMDLGVDLGTTRTTVAVSDRGNYPVVGFLDADDDVRDWFPSVVARTGPGPAGLVFGYAALAAVAQGAPAVRSFKRALAEPDVGPRTKVLVGDEPVALPDLLAGFLRTLAEALRTRSTVAGEQLGRTVISVPAHAHSAQRFLTMEAFRAAGFDVVQMINEPSAAGFEYSHRKARTLTRARRRVVVYDLGGGTFDASLVTVDGTQHEVDGSLGLNRLGGDDFDVVLADLALARAGSTGATAQIRPGSTAYLELVEQAREAKERLAPQSRRLVLEVGGEPVTVPVEDFYAAAAPLVERTIEAMAPLVRGLEDPGAADVAGLYLVGGASALPLVPRTLRERFGRRVHRAPLPAASTAIGLAIAADQSSGYSLTDRLSRAVGVFRETGSGAGVGFDQVLGRDQRLETGHRVQVHRRYQAMHDVGHFRFVEYAGVDAEGAPTGELVPYGELLVAFDPTLRYGRDLRRHRVRRMEGPLVEEVYTVDSNGLVDVAITELGSGYAVTHRLGV</sequence>
<dbReference type="PRINTS" id="PR00301">
    <property type="entry name" value="HEATSHOCK70"/>
</dbReference>
<dbReference type="Gene3D" id="3.90.640.10">
    <property type="entry name" value="Actin, Chain A, domain 4"/>
    <property type="match status" value="1"/>
</dbReference>
<reference evidence="7" key="1">
    <citation type="journal article" date="2014" name="Int. J. Syst. Evol. Microbiol.">
        <title>Complete genome sequence of Corynebacterium casei LMG S-19264T (=DSM 44701T), isolated from a smear-ripened cheese.</title>
        <authorList>
            <consortium name="US DOE Joint Genome Institute (JGI-PGF)"/>
            <person name="Walter F."/>
            <person name="Albersmeier A."/>
            <person name="Kalinowski J."/>
            <person name="Ruckert C."/>
        </authorList>
    </citation>
    <scope>NUCLEOTIDE SEQUENCE</scope>
    <source>
        <strain evidence="7">CGMCC 1.12160</strain>
    </source>
</reference>
<evidence type="ECO:0000256" key="6">
    <source>
        <dbReference type="RuleBase" id="RU003322"/>
    </source>
</evidence>
<dbReference type="PROSITE" id="PS00329">
    <property type="entry name" value="HSP70_2"/>
    <property type="match status" value="1"/>
</dbReference>
<organism evidence="7 8">
    <name type="scientific">Ornithinimicrobium tianjinense</name>
    <dbReference type="NCBI Taxonomy" id="1195761"/>
    <lineage>
        <taxon>Bacteria</taxon>
        <taxon>Bacillati</taxon>
        <taxon>Actinomycetota</taxon>
        <taxon>Actinomycetes</taxon>
        <taxon>Micrococcales</taxon>
        <taxon>Ornithinimicrobiaceae</taxon>
        <taxon>Ornithinimicrobium</taxon>
    </lineage>
</organism>
<evidence type="ECO:0000313" key="8">
    <source>
        <dbReference type="Proteomes" id="UP000605670"/>
    </source>
</evidence>
<accession>A0A917BI13</accession>
<dbReference type="PANTHER" id="PTHR19375">
    <property type="entry name" value="HEAT SHOCK PROTEIN 70KDA"/>
    <property type="match status" value="1"/>
</dbReference>
<comment type="similarity">
    <text evidence="1 6">Belongs to the heat shock protein 70 family.</text>
</comment>
<dbReference type="Pfam" id="PF00012">
    <property type="entry name" value="HSP70"/>
    <property type="match status" value="1"/>
</dbReference>
<keyword evidence="5" id="KW-0143">Chaperone</keyword>
<dbReference type="GO" id="GO:0140662">
    <property type="term" value="F:ATP-dependent protein folding chaperone"/>
    <property type="evidence" value="ECO:0007669"/>
    <property type="project" value="InterPro"/>
</dbReference>
<comment type="caution">
    <text evidence="7">The sequence shown here is derived from an EMBL/GenBank/DDBJ whole genome shotgun (WGS) entry which is preliminary data.</text>
</comment>
<proteinExistence type="inferred from homology"/>
<dbReference type="SUPFAM" id="SSF53067">
    <property type="entry name" value="Actin-like ATPase domain"/>
    <property type="match status" value="2"/>
</dbReference>
<dbReference type="PROSITE" id="PS01036">
    <property type="entry name" value="HSP70_3"/>
    <property type="match status" value="1"/>
</dbReference>
<evidence type="ECO:0000256" key="4">
    <source>
        <dbReference type="ARBA" id="ARBA00023016"/>
    </source>
</evidence>
<dbReference type="AlphaFoldDB" id="A0A917BI13"/>
<evidence type="ECO:0000256" key="1">
    <source>
        <dbReference type="ARBA" id="ARBA00007381"/>
    </source>
</evidence>
<dbReference type="InterPro" id="IPR043129">
    <property type="entry name" value="ATPase_NBD"/>
</dbReference>
<reference evidence="7" key="2">
    <citation type="submission" date="2020-09" db="EMBL/GenBank/DDBJ databases">
        <authorList>
            <person name="Sun Q."/>
            <person name="Zhou Y."/>
        </authorList>
    </citation>
    <scope>NUCLEOTIDE SEQUENCE</scope>
    <source>
        <strain evidence="7">CGMCC 1.12160</strain>
    </source>
</reference>
<gene>
    <name evidence="7" type="ORF">GCM10011366_09610</name>
</gene>
<dbReference type="GO" id="GO:0005524">
    <property type="term" value="F:ATP binding"/>
    <property type="evidence" value="ECO:0007669"/>
    <property type="project" value="UniProtKB-KW"/>
</dbReference>
<keyword evidence="3 6" id="KW-0067">ATP-binding</keyword>
<dbReference type="InterPro" id="IPR018181">
    <property type="entry name" value="Heat_shock_70_CS"/>
</dbReference>
<dbReference type="EMBL" id="BMEM01000001">
    <property type="protein sequence ID" value="GGF43919.1"/>
    <property type="molecule type" value="Genomic_DNA"/>
</dbReference>
<dbReference type="Proteomes" id="UP000605670">
    <property type="component" value="Unassembled WGS sequence"/>
</dbReference>
<keyword evidence="2 6" id="KW-0547">Nucleotide-binding</keyword>
<dbReference type="InterPro" id="IPR013126">
    <property type="entry name" value="Hsp_70_fam"/>
</dbReference>
<keyword evidence="4" id="KW-0346">Stress response</keyword>
<keyword evidence="8" id="KW-1185">Reference proteome</keyword>
<dbReference type="Gene3D" id="3.30.420.40">
    <property type="match status" value="2"/>
</dbReference>